<dbReference type="OrthoDB" id="10034267at2759"/>
<dbReference type="EMBL" id="CAJOBC010097127">
    <property type="protein sequence ID" value="CAF4445188.1"/>
    <property type="molecule type" value="Genomic_DNA"/>
</dbReference>
<organism evidence="1 3">
    <name type="scientific">Didymodactylos carnosus</name>
    <dbReference type="NCBI Taxonomy" id="1234261"/>
    <lineage>
        <taxon>Eukaryota</taxon>
        <taxon>Metazoa</taxon>
        <taxon>Spiralia</taxon>
        <taxon>Gnathifera</taxon>
        <taxon>Rotifera</taxon>
        <taxon>Eurotatoria</taxon>
        <taxon>Bdelloidea</taxon>
        <taxon>Philodinida</taxon>
        <taxon>Philodinidae</taxon>
        <taxon>Didymodactylos</taxon>
    </lineage>
</organism>
<dbReference type="EMBL" id="CAJNOQ010031204">
    <property type="protein sequence ID" value="CAF1578663.1"/>
    <property type="molecule type" value="Genomic_DNA"/>
</dbReference>
<protein>
    <submittedName>
        <fullName evidence="1">Uncharacterized protein</fullName>
    </submittedName>
</protein>
<dbReference type="AlphaFoldDB" id="A0A815Z661"/>
<keyword evidence="3" id="KW-1185">Reference proteome</keyword>
<evidence type="ECO:0000313" key="3">
    <source>
        <dbReference type="Proteomes" id="UP000663829"/>
    </source>
</evidence>
<dbReference type="Proteomes" id="UP000681722">
    <property type="component" value="Unassembled WGS sequence"/>
</dbReference>
<gene>
    <name evidence="1" type="ORF">GPM918_LOCUS40931</name>
    <name evidence="2" type="ORF">SRO942_LOCUS41927</name>
</gene>
<dbReference type="Proteomes" id="UP000663829">
    <property type="component" value="Unassembled WGS sequence"/>
</dbReference>
<sequence>MLFPPWFIHTNLNDEFLLTSGDHTHVAGPDMLEMRALREKMKNRIINETTSITKIYDEEIAKACLSESTAATFPTVVEYQNTDARTVFVDGFLCEAFIQLIQNENARCEHLITQLNAGATPPKESGRTTAFQRRFETLKSRFDKNEINAKQLLHGFGLLLAGPKK</sequence>
<comment type="caution">
    <text evidence="1">The sequence shown here is derived from an EMBL/GenBank/DDBJ whole genome shotgun (WGS) entry which is preliminary data.</text>
</comment>
<name>A0A815Z661_9BILA</name>
<accession>A0A815Z661</accession>
<evidence type="ECO:0000313" key="2">
    <source>
        <dbReference type="EMBL" id="CAF4445188.1"/>
    </source>
</evidence>
<proteinExistence type="predicted"/>
<reference evidence="1" key="1">
    <citation type="submission" date="2021-02" db="EMBL/GenBank/DDBJ databases">
        <authorList>
            <person name="Nowell W R."/>
        </authorList>
    </citation>
    <scope>NUCLEOTIDE SEQUENCE</scope>
</reference>
<evidence type="ECO:0000313" key="1">
    <source>
        <dbReference type="EMBL" id="CAF1578663.1"/>
    </source>
</evidence>